<accession>A0ACC2UF36</accession>
<proteinExistence type="predicted"/>
<dbReference type="EMBL" id="QTSX02000765">
    <property type="protein sequence ID" value="KAJ9085409.1"/>
    <property type="molecule type" value="Genomic_DNA"/>
</dbReference>
<keyword evidence="2" id="KW-1185">Reference proteome</keyword>
<evidence type="ECO:0000313" key="2">
    <source>
        <dbReference type="Proteomes" id="UP001165960"/>
    </source>
</evidence>
<gene>
    <name evidence="1" type="ORF">DSO57_1014416</name>
</gene>
<dbReference type="Proteomes" id="UP001165960">
    <property type="component" value="Unassembled WGS sequence"/>
</dbReference>
<protein>
    <submittedName>
        <fullName evidence="1">Uncharacterized protein</fullName>
    </submittedName>
</protein>
<sequence length="54" mass="6321">MSSNFFLRLKYLLLRDSLWRLQKISASRSTEKIHSDLLNRLRDAYNLIGEPGIA</sequence>
<name>A0ACC2UF36_9FUNG</name>
<evidence type="ECO:0000313" key="1">
    <source>
        <dbReference type="EMBL" id="KAJ9085409.1"/>
    </source>
</evidence>
<comment type="caution">
    <text evidence="1">The sequence shown here is derived from an EMBL/GenBank/DDBJ whole genome shotgun (WGS) entry which is preliminary data.</text>
</comment>
<organism evidence="1 2">
    <name type="scientific">Entomophthora muscae</name>
    <dbReference type="NCBI Taxonomy" id="34485"/>
    <lineage>
        <taxon>Eukaryota</taxon>
        <taxon>Fungi</taxon>
        <taxon>Fungi incertae sedis</taxon>
        <taxon>Zoopagomycota</taxon>
        <taxon>Entomophthoromycotina</taxon>
        <taxon>Entomophthoromycetes</taxon>
        <taxon>Entomophthorales</taxon>
        <taxon>Entomophthoraceae</taxon>
        <taxon>Entomophthora</taxon>
    </lineage>
</organism>
<reference evidence="1" key="1">
    <citation type="submission" date="2022-04" db="EMBL/GenBank/DDBJ databases">
        <title>Genome of the entomopathogenic fungus Entomophthora muscae.</title>
        <authorList>
            <person name="Elya C."/>
            <person name="Lovett B.R."/>
            <person name="Lee E."/>
            <person name="Macias A.M."/>
            <person name="Hajek A.E."/>
            <person name="De Bivort B.L."/>
            <person name="Kasson M.T."/>
            <person name="De Fine Licht H.H."/>
            <person name="Stajich J.E."/>
        </authorList>
    </citation>
    <scope>NUCLEOTIDE SEQUENCE</scope>
    <source>
        <strain evidence="1">Berkeley</strain>
    </source>
</reference>